<evidence type="ECO:0000313" key="2">
    <source>
        <dbReference type="EMBL" id="KAF1797019.1"/>
    </source>
</evidence>
<keyword evidence="1" id="KW-0732">Signal</keyword>
<reference evidence="2 3" key="1">
    <citation type="submission" date="2019-09" db="EMBL/GenBank/DDBJ databases">
        <authorList>
            <consortium name="DOE Joint Genome Institute"/>
            <person name="Mondo S.J."/>
            <person name="Navarro-Mendoza M.I."/>
            <person name="Perez-Arques C."/>
            <person name="Panchal S."/>
            <person name="Nicolas F.E."/>
            <person name="Ganguly P."/>
            <person name="Pangilinan J."/>
            <person name="Grigoriev I."/>
            <person name="Heitman J."/>
            <person name="Sanya K."/>
            <person name="Garre V."/>
        </authorList>
    </citation>
    <scope>NUCLEOTIDE SEQUENCE [LARGE SCALE GENOMIC DNA]</scope>
    <source>
        <strain evidence="2 3">MU402</strain>
    </source>
</reference>
<name>A0A8H4B844_MUCCL</name>
<dbReference type="AlphaFoldDB" id="A0A8H4B844"/>
<feature type="signal peptide" evidence="1">
    <location>
        <begin position="1"/>
        <end position="21"/>
    </location>
</feature>
<dbReference type="EMBL" id="JAAECE010000010">
    <property type="protein sequence ID" value="KAF1797019.1"/>
    <property type="molecule type" value="Genomic_DNA"/>
</dbReference>
<evidence type="ECO:0000313" key="3">
    <source>
        <dbReference type="Proteomes" id="UP000469890"/>
    </source>
</evidence>
<proteinExistence type="predicted"/>
<protein>
    <recommendedName>
        <fullName evidence="4">Secreted protein</fullName>
    </recommendedName>
</protein>
<evidence type="ECO:0008006" key="4">
    <source>
        <dbReference type="Google" id="ProtNLM"/>
    </source>
</evidence>
<accession>A0A8H4B844</accession>
<organism evidence="2 3">
    <name type="scientific">Mucor circinelloides f. lusitanicus</name>
    <name type="common">Mucor racemosus var. lusitanicus</name>
    <dbReference type="NCBI Taxonomy" id="29924"/>
    <lineage>
        <taxon>Eukaryota</taxon>
        <taxon>Fungi</taxon>
        <taxon>Fungi incertae sedis</taxon>
        <taxon>Mucoromycota</taxon>
        <taxon>Mucoromycotina</taxon>
        <taxon>Mucoromycetes</taxon>
        <taxon>Mucorales</taxon>
        <taxon>Mucorineae</taxon>
        <taxon>Mucoraceae</taxon>
        <taxon>Mucor</taxon>
    </lineage>
</organism>
<dbReference type="Proteomes" id="UP000469890">
    <property type="component" value="Unassembled WGS sequence"/>
</dbReference>
<sequence length="106" mass="12400">MLHLIRLATFWPLCPRFAALCFETMSPMQINMYQIDAIAKATRWRGARAARDEARNLRFKQEGLDICLSSVRRLANRKRLNQHISEHKGCCLIWMKTDGFLAFDRS</sequence>
<evidence type="ECO:0000256" key="1">
    <source>
        <dbReference type="SAM" id="SignalP"/>
    </source>
</evidence>
<comment type="caution">
    <text evidence="2">The sequence shown here is derived from an EMBL/GenBank/DDBJ whole genome shotgun (WGS) entry which is preliminary data.</text>
</comment>
<gene>
    <name evidence="2" type="ORF">FB192DRAFT_1401764</name>
</gene>
<feature type="chain" id="PRO_5034439590" description="Secreted protein" evidence="1">
    <location>
        <begin position="22"/>
        <end position="106"/>
    </location>
</feature>